<proteinExistence type="predicted"/>
<dbReference type="GO" id="GO:2001070">
    <property type="term" value="F:starch binding"/>
    <property type="evidence" value="ECO:0007669"/>
    <property type="project" value="InterPro"/>
</dbReference>
<feature type="signal peptide" evidence="1">
    <location>
        <begin position="1"/>
        <end position="18"/>
    </location>
</feature>
<dbReference type="AlphaFoldDB" id="F8N9V9"/>
<gene>
    <name evidence="2" type="ORF">Premu_2400</name>
</gene>
<organism evidence="2 3">
    <name type="scientific">Hallella multisaccharivorax DSM 17128</name>
    <dbReference type="NCBI Taxonomy" id="688246"/>
    <lineage>
        <taxon>Bacteria</taxon>
        <taxon>Pseudomonadati</taxon>
        <taxon>Bacteroidota</taxon>
        <taxon>Bacteroidia</taxon>
        <taxon>Bacteroidales</taxon>
        <taxon>Prevotellaceae</taxon>
        <taxon>Hallella</taxon>
    </lineage>
</organism>
<dbReference type="CDD" id="cd12965">
    <property type="entry name" value="CBM-Eb_CBM-Fb"/>
    <property type="match status" value="1"/>
</dbReference>
<protein>
    <submittedName>
        <fullName evidence="2">Uncharacterized protein</fullName>
    </submittedName>
</protein>
<dbReference type="Gene3D" id="2.60.40.3610">
    <property type="match status" value="2"/>
</dbReference>
<evidence type="ECO:0000313" key="2">
    <source>
        <dbReference type="EMBL" id="EGN57776.1"/>
    </source>
</evidence>
<keyword evidence="3" id="KW-1185">Reference proteome</keyword>
<keyword evidence="1" id="KW-0732">Signal</keyword>
<evidence type="ECO:0000313" key="3">
    <source>
        <dbReference type="Proteomes" id="UP000002772"/>
    </source>
</evidence>
<dbReference type="PROSITE" id="PS51257">
    <property type="entry name" value="PROKAR_LIPOPROTEIN"/>
    <property type="match status" value="1"/>
</dbReference>
<dbReference type="GO" id="GO:0019867">
    <property type="term" value="C:outer membrane"/>
    <property type="evidence" value="ECO:0007669"/>
    <property type="project" value="InterPro"/>
</dbReference>
<sequence>MIKLKHIVTMLCVLGATACTENNIAYDEVVNVPEGVYLSGGSSEFSLPIETGRLTAGSHANMLSIRAWLKKDGHFQISFVGADGQPVAYGKGGDIALSNVSAKAYSLIKGGEGFSVPAEGLYQIVVNKQRKELTVIPIQFTMQGDNALTADGSNDVALSNVTYDKLTHVVTWSNADSTQQLLPGKYVFNMNDGKTLYLRDDDTVNDTLSAVFTGTAAAERTNQLNDTYQPLTNQSDVKLKFPLKGQYSVQVQYSVLTGKFTARMGGKGVEVTGLANELYMGGSNFGAWNTDKVVKMAPVGAVGNGEFWRLCYLQAGQTVEWSTSKDGANAFSSLQTMQGVTLDGSGRATVKTSGLYVVYVNLDRKLISFETPKVYAAGAALADKEEPLALNGTHLSVETTETGNLNLFATSAQNARDWTTMQFTVRNGKEVVYPGVATNEIPPLPVAKGTTVTLDMADNTADFGGTTPENLIPEGVNQLYMTGDDFGNWDWNAPEVASFENGYAGASRWFYITYLRGGTTLEFSTEKAFGKGNFAKLKTVTDYSVVNNRVVVPSDGIYVIFVALDSREIAIQPLKLSGDCGGSSVLFTANADERTMSATLAKGGRMRIYPDIPAFKKAQKFSSWKREVYVDPVSKDFLYRKNGEGEPNKDYVWKAGTKITIDFVSKKATISEP</sequence>
<dbReference type="OrthoDB" id="1100554at2"/>
<dbReference type="STRING" id="688246.Premu_2400"/>
<accession>F8N9V9</accession>
<dbReference type="Gene3D" id="2.60.40.3620">
    <property type="match status" value="2"/>
</dbReference>
<dbReference type="Proteomes" id="UP000002772">
    <property type="component" value="Unassembled WGS sequence"/>
</dbReference>
<name>F8N9V9_9BACT</name>
<dbReference type="RefSeq" id="WP_007575569.1">
    <property type="nucleotide sequence ID" value="NZ_BPTS01000002.1"/>
</dbReference>
<dbReference type="HOGENOM" id="CLU_025373_0_0_10"/>
<dbReference type="EMBL" id="GL945017">
    <property type="protein sequence ID" value="EGN57776.1"/>
    <property type="molecule type" value="Genomic_DNA"/>
</dbReference>
<reference evidence="3" key="1">
    <citation type="journal article" date="2011" name="Stand. Genomic Sci.">
        <title>Non-contiguous finished genome sequence of the opportunistic oral pathogen Prevotella multisaccharivorax type strain (PPPA20).</title>
        <authorList>
            <person name="Pati A."/>
            <person name="Gronow S."/>
            <person name="Lu M."/>
            <person name="Lapidus A."/>
            <person name="Nolan M."/>
            <person name="Lucas S."/>
            <person name="Hammon N."/>
            <person name="Deshpande S."/>
            <person name="Cheng J.F."/>
            <person name="Tapia R."/>
            <person name="Han C."/>
            <person name="Goodwin L."/>
            <person name="Pitluck S."/>
            <person name="Liolios K."/>
            <person name="Pagani I."/>
            <person name="Mavromatis K."/>
            <person name="Mikhailova N."/>
            <person name="Huntemann M."/>
            <person name="Chen A."/>
            <person name="Palaniappan K."/>
            <person name="Land M."/>
            <person name="Hauser L."/>
            <person name="Detter J.C."/>
            <person name="Brambilla E.M."/>
            <person name="Rohde M."/>
            <person name="Goker M."/>
            <person name="Woyke T."/>
            <person name="Bristow J."/>
            <person name="Eisen J.A."/>
            <person name="Markowitz V."/>
            <person name="Hugenholtz P."/>
            <person name="Kyrpides N.C."/>
            <person name="Klenk H.P."/>
            <person name="Ivanova N."/>
        </authorList>
    </citation>
    <scope>NUCLEOTIDE SEQUENCE [LARGE SCALE GENOMIC DNA]</scope>
    <source>
        <strain evidence="3">DSM 17128</strain>
    </source>
</reference>
<feature type="chain" id="PRO_5003381220" evidence="1">
    <location>
        <begin position="19"/>
        <end position="673"/>
    </location>
</feature>
<evidence type="ECO:0000256" key="1">
    <source>
        <dbReference type="SAM" id="SignalP"/>
    </source>
</evidence>